<evidence type="ECO:0000313" key="3">
    <source>
        <dbReference type="Proteomes" id="UP001652660"/>
    </source>
</evidence>
<name>A0ABM4U754_COFAR</name>
<feature type="transmembrane region" description="Helical" evidence="2">
    <location>
        <begin position="60"/>
        <end position="78"/>
    </location>
</feature>
<dbReference type="GeneID" id="140005870"/>
<feature type="region of interest" description="Disordered" evidence="1">
    <location>
        <begin position="1"/>
        <end position="47"/>
    </location>
</feature>
<evidence type="ECO:0000256" key="1">
    <source>
        <dbReference type="SAM" id="MobiDB-lite"/>
    </source>
</evidence>
<feature type="compositionally biased region" description="Basic residues" evidence="1">
    <location>
        <begin position="12"/>
        <end position="25"/>
    </location>
</feature>
<accession>A0ABM4U754</accession>
<dbReference type="PANTHER" id="PTHR34364">
    <property type="entry name" value="WAS/WASL-INTERACTING FAMILY PROTEIN"/>
    <property type="match status" value="1"/>
</dbReference>
<feature type="compositionally biased region" description="Low complexity" evidence="1">
    <location>
        <begin position="26"/>
        <end position="46"/>
    </location>
</feature>
<gene>
    <name evidence="4" type="primary">LOC140005870</name>
</gene>
<reference evidence="4" key="1">
    <citation type="submission" date="2025-08" db="UniProtKB">
        <authorList>
            <consortium name="RefSeq"/>
        </authorList>
    </citation>
    <scope>IDENTIFICATION</scope>
    <source>
        <tissue evidence="4">Leaves</tissue>
    </source>
</reference>
<organism evidence="3 4">
    <name type="scientific">Coffea arabica</name>
    <name type="common">Arabian coffee</name>
    <dbReference type="NCBI Taxonomy" id="13443"/>
    <lineage>
        <taxon>Eukaryota</taxon>
        <taxon>Viridiplantae</taxon>
        <taxon>Streptophyta</taxon>
        <taxon>Embryophyta</taxon>
        <taxon>Tracheophyta</taxon>
        <taxon>Spermatophyta</taxon>
        <taxon>Magnoliopsida</taxon>
        <taxon>eudicotyledons</taxon>
        <taxon>Gunneridae</taxon>
        <taxon>Pentapetalae</taxon>
        <taxon>asterids</taxon>
        <taxon>lamiids</taxon>
        <taxon>Gentianales</taxon>
        <taxon>Rubiaceae</taxon>
        <taxon>Ixoroideae</taxon>
        <taxon>Gardenieae complex</taxon>
        <taxon>Bertiereae - Coffeeae clade</taxon>
        <taxon>Coffeeae</taxon>
        <taxon>Coffea</taxon>
    </lineage>
</organism>
<dbReference type="Proteomes" id="UP001652660">
    <property type="component" value="Chromosome 4e"/>
</dbReference>
<sequence length="177" mass="19735">MGGEGPKLYTNKPKKAQSKQHKHQQHQPSSSMASSTPPGSAAAAAAPPLPKESFIRRNKFIWPLLLAVNFTVGAYLFMRTKKKDGVEEAEVPNVAPASVATTATTTTVTEKPLVTSPVIEPPKPREPIPENEQRELYKWMLEEKRKSKPKDPEEKKRIDEEKALLKQFIRAKSIPSL</sequence>
<dbReference type="PANTHER" id="PTHR34364:SF1">
    <property type="entry name" value="WAS_WASL-INTERACTING FAMILY PROTEIN"/>
    <property type="match status" value="1"/>
</dbReference>
<keyword evidence="2" id="KW-0812">Transmembrane</keyword>
<keyword evidence="2" id="KW-0472">Membrane</keyword>
<evidence type="ECO:0000256" key="2">
    <source>
        <dbReference type="SAM" id="Phobius"/>
    </source>
</evidence>
<evidence type="ECO:0000313" key="4">
    <source>
        <dbReference type="RefSeq" id="XP_071903107.1"/>
    </source>
</evidence>
<keyword evidence="2" id="KW-1133">Transmembrane helix</keyword>
<proteinExistence type="predicted"/>
<dbReference type="RefSeq" id="XP_071903107.1">
    <property type="nucleotide sequence ID" value="XM_072047006.1"/>
</dbReference>
<feature type="region of interest" description="Disordered" evidence="1">
    <location>
        <begin position="102"/>
        <end position="159"/>
    </location>
</feature>
<keyword evidence="3" id="KW-1185">Reference proteome</keyword>
<protein>
    <submittedName>
        <fullName evidence="4">Uncharacterized protein isoform X1</fullName>
    </submittedName>
</protein>
<feature type="compositionally biased region" description="Basic and acidic residues" evidence="1">
    <location>
        <begin position="122"/>
        <end position="159"/>
    </location>
</feature>